<dbReference type="Proteomes" id="UP000828390">
    <property type="component" value="Unassembled WGS sequence"/>
</dbReference>
<feature type="compositionally biased region" description="Polar residues" evidence="1">
    <location>
        <begin position="172"/>
        <end position="184"/>
    </location>
</feature>
<dbReference type="SMART" id="SM00391">
    <property type="entry name" value="MBD"/>
    <property type="match status" value="1"/>
</dbReference>
<organism evidence="3 4">
    <name type="scientific">Dreissena polymorpha</name>
    <name type="common">Zebra mussel</name>
    <name type="synonym">Mytilus polymorpha</name>
    <dbReference type="NCBI Taxonomy" id="45954"/>
    <lineage>
        <taxon>Eukaryota</taxon>
        <taxon>Metazoa</taxon>
        <taxon>Spiralia</taxon>
        <taxon>Lophotrochozoa</taxon>
        <taxon>Mollusca</taxon>
        <taxon>Bivalvia</taxon>
        <taxon>Autobranchia</taxon>
        <taxon>Heteroconchia</taxon>
        <taxon>Euheterodonta</taxon>
        <taxon>Imparidentia</taxon>
        <taxon>Neoheterodontei</taxon>
        <taxon>Myida</taxon>
        <taxon>Dreissenoidea</taxon>
        <taxon>Dreissenidae</taxon>
        <taxon>Dreissena</taxon>
    </lineage>
</organism>
<dbReference type="InterPro" id="IPR016177">
    <property type="entry name" value="DNA-bd_dom_sf"/>
</dbReference>
<feature type="compositionally biased region" description="Acidic residues" evidence="1">
    <location>
        <begin position="234"/>
        <end position="264"/>
    </location>
</feature>
<feature type="domain" description="MBD" evidence="2">
    <location>
        <begin position="415"/>
        <end position="489"/>
    </location>
</feature>
<accession>A0A9D4LIT4</accession>
<sequence length="663" mass="73354">MAEGHEDHPYATYEEQMSIAENISGNYDSDSASKSPLKCFQDSPRKVLVHENQSATVSLLNDLTHLGQLSALAFETDMEDNAVCSIGEHIGLREMEAEGDNYHDEVDGLAKNADNAMETNVDDDDDSMNSMNAFAKVHEELKSLEGGNLNFINNDSGTKSPRVNESFDGIETNDSLENGVTNSDNVKDSSRNDAVSEDKSSENSDNSIDSFTNLKAPESQNGNESSKSQNANNDIEDEIMEGNSENEGDDNKDEGAEEYAEMSDDATISNDSFDKTSVSITTGPTENIVLKIQKKRGRKRKKRSQLWSKASPYKGKRLSISPARANANLPLVVTEMTDASTHAVEEAAEAHIGETTHSELNEEEAAEGRRRRSKSAHNSDYMPTDEVLDEILGSEAKVHRQQQKRKSFTVKPFTDADLERYLEPFKHGWRREIVMRGTVNELSPKTAADTYYFPPVGNKIRSMVQIADYLSSHETSLTVDNFTFMRRPIGAGDGEMVRNASSSGRGPKTGVSKLKLASPKPVVVLKRTQKSQTKVFRKFPNKEVQLVHDDNDGNYDTPEVVIERDSDDFVNHIIASGIASEERGKIDSPKKDQNGHVMKNEGSNIVIMHPSNEAVILSPSRKKTMKATARKSTTQKHFKKPIPYTGIENLCSMRCPGMEGIPS</sequence>
<feature type="region of interest" description="Disordered" evidence="1">
    <location>
        <begin position="351"/>
        <end position="381"/>
    </location>
</feature>
<feature type="compositionally biased region" description="Basic residues" evidence="1">
    <location>
        <begin position="293"/>
        <end position="304"/>
    </location>
</feature>
<evidence type="ECO:0000313" key="4">
    <source>
        <dbReference type="Proteomes" id="UP000828390"/>
    </source>
</evidence>
<dbReference type="AlphaFoldDB" id="A0A9D4LIT4"/>
<reference evidence="3" key="2">
    <citation type="submission" date="2020-11" db="EMBL/GenBank/DDBJ databases">
        <authorList>
            <person name="McCartney M.A."/>
            <person name="Auch B."/>
            <person name="Kono T."/>
            <person name="Mallez S."/>
            <person name="Becker A."/>
            <person name="Gohl D.M."/>
            <person name="Silverstein K.A.T."/>
            <person name="Koren S."/>
            <person name="Bechman K.B."/>
            <person name="Herman A."/>
            <person name="Abrahante J.E."/>
            <person name="Garbe J."/>
        </authorList>
    </citation>
    <scope>NUCLEOTIDE SEQUENCE</scope>
    <source>
        <strain evidence="3">Duluth1</strain>
        <tissue evidence="3">Whole animal</tissue>
    </source>
</reference>
<feature type="compositionally biased region" description="Polar residues" evidence="1">
    <location>
        <begin position="152"/>
        <end position="163"/>
    </location>
</feature>
<dbReference type="SUPFAM" id="SSF54171">
    <property type="entry name" value="DNA-binding domain"/>
    <property type="match status" value="1"/>
</dbReference>
<feature type="compositionally biased region" description="Basic and acidic residues" evidence="1">
    <location>
        <begin position="351"/>
        <end position="360"/>
    </location>
</feature>
<dbReference type="GO" id="GO:0003677">
    <property type="term" value="F:DNA binding"/>
    <property type="evidence" value="ECO:0007669"/>
    <property type="project" value="InterPro"/>
</dbReference>
<evidence type="ECO:0000313" key="3">
    <source>
        <dbReference type="EMBL" id="KAH3859477.1"/>
    </source>
</evidence>
<keyword evidence="4" id="KW-1185">Reference proteome</keyword>
<dbReference type="InterPro" id="IPR001739">
    <property type="entry name" value="Methyl_CpG_DNA-bd"/>
</dbReference>
<feature type="region of interest" description="Disordered" evidence="1">
    <location>
        <begin position="152"/>
        <end position="280"/>
    </location>
</feature>
<dbReference type="EMBL" id="JAIWYP010000003">
    <property type="protein sequence ID" value="KAH3859477.1"/>
    <property type="molecule type" value="Genomic_DNA"/>
</dbReference>
<comment type="caution">
    <text evidence="3">The sequence shown here is derived from an EMBL/GenBank/DDBJ whole genome shotgun (WGS) entry which is preliminary data.</text>
</comment>
<gene>
    <name evidence="3" type="ORF">DPMN_102292</name>
</gene>
<name>A0A9D4LIT4_DREPO</name>
<dbReference type="Pfam" id="PF01429">
    <property type="entry name" value="MBD"/>
    <property type="match status" value="1"/>
</dbReference>
<evidence type="ECO:0000259" key="2">
    <source>
        <dbReference type="PROSITE" id="PS50982"/>
    </source>
</evidence>
<feature type="compositionally biased region" description="Polar residues" evidence="1">
    <location>
        <begin position="266"/>
        <end position="280"/>
    </location>
</feature>
<protein>
    <recommendedName>
        <fullName evidence="2">MBD domain-containing protein</fullName>
    </recommendedName>
</protein>
<feature type="region of interest" description="Disordered" evidence="1">
    <location>
        <begin position="293"/>
        <end position="319"/>
    </location>
</feature>
<proteinExistence type="predicted"/>
<feature type="compositionally biased region" description="Polar residues" evidence="1">
    <location>
        <begin position="218"/>
        <end position="233"/>
    </location>
</feature>
<feature type="compositionally biased region" description="Basic and acidic residues" evidence="1">
    <location>
        <begin position="185"/>
        <end position="202"/>
    </location>
</feature>
<dbReference type="PROSITE" id="PS50982">
    <property type="entry name" value="MBD"/>
    <property type="match status" value="1"/>
</dbReference>
<reference evidence="3" key="1">
    <citation type="journal article" date="2019" name="bioRxiv">
        <title>The Genome of the Zebra Mussel, Dreissena polymorpha: A Resource for Invasive Species Research.</title>
        <authorList>
            <person name="McCartney M.A."/>
            <person name="Auch B."/>
            <person name="Kono T."/>
            <person name="Mallez S."/>
            <person name="Zhang Y."/>
            <person name="Obille A."/>
            <person name="Becker A."/>
            <person name="Abrahante J.E."/>
            <person name="Garbe J."/>
            <person name="Badalamenti J.P."/>
            <person name="Herman A."/>
            <person name="Mangelson H."/>
            <person name="Liachko I."/>
            <person name="Sullivan S."/>
            <person name="Sone E.D."/>
            <person name="Koren S."/>
            <person name="Silverstein K.A.T."/>
            <person name="Beckman K.B."/>
            <person name="Gohl D.M."/>
        </authorList>
    </citation>
    <scope>NUCLEOTIDE SEQUENCE</scope>
    <source>
        <strain evidence="3">Duluth1</strain>
        <tissue evidence="3">Whole animal</tissue>
    </source>
</reference>
<evidence type="ECO:0000256" key="1">
    <source>
        <dbReference type="SAM" id="MobiDB-lite"/>
    </source>
</evidence>
<dbReference type="Gene3D" id="3.30.890.10">
    <property type="entry name" value="Methyl-cpg-binding Protein 2, Chain A"/>
    <property type="match status" value="1"/>
</dbReference>
<dbReference type="CDD" id="cd00122">
    <property type="entry name" value="MBD"/>
    <property type="match status" value="1"/>
</dbReference>